<dbReference type="Gene3D" id="3.10.150.10">
    <property type="entry name" value="DNA Polymerase III, subunit A, domain 2"/>
    <property type="match status" value="1"/>
</dbReference>
<feature type="domain" description="DNA polymerase III beta sliding clamp C-terminal" evidence="12">
    <location>
        <begin position="249"/>
        <end position="362"/>
    </location>
</feature>
<evidence type="ECO:0000259" key="10">
    <source>
        <dbReference type="Pfam" id="PF00712"/>
    </source>
</evidence>
<dbReference type="Proteomes" id="UP000017396">
    <property type="component" value="Chromosome"/>
</dbReference>
<evidence type="ECO:0000256" key="3">
    <source>
        <dbReference type="ARBA" id="ARBA00022490"/>
    </source>
</evidence>
<dbReference type="InterPro" id="IPR046938">
    <property type="entry name" value="DNA_clamp_sf"/>
</dbReference>
<protein>
    <recommendedName>
        <fullName evidence="9">Beta sliding clamp</fullName>
    </recommendedName>
</protein>
<dbReference type="Pfam" id="PF02768">
    <property type="entry name" value="DNA_pol3_beta_3"/>
    <property type="match status" value="1"/>
</dbReference>
<accession>U5QGJ0</accession>
<dbReference type="InterPro" id="IPR022634">
    <property type="entry name" value="DNA_polIII_beta_N"/>
</dbReference>
<keyword evidence="7 9" id="KW-0239">DNA-directed DNA polymerase</keyword>
<comment type="function">
    <text evidence="9">Confers DNA tethering and processivity to DNA polymerases and other proteins. Acts as a clamp, forming a ring around DNA (a reaction catalyzed by the clamp-loading complex) which diffuses in an ATP-independent manner freely and bidirectionally along dsDNA. Initially characterized for its ability to contact the catalytic subunit of DNA polymerase III (Pol III), a complex, multichain enzyme responsible for most of the replicative synthesis in bacteria; Pol III exhibits 3'-5' exonuclease proofreading activity. The beta chain is required for initiation of replication as well as for processivity of DNA replication.</text>
</comment>
<dbReference type="RefSeq" id="WP_023173110.1">
    <property type="nucleotide sequence ID" value="NC_022600.1"/>
</dbReference>
<reference evidence="13 14" key="1">
    <citation type="journal article" date="2013" name="PLoS ONE">
        <title>Cultivation and Complete Genome Sequencing of Gloeobacter kilaueensis sp. nov., from a Lava Cave in Kilauea Caldera, Hawai'i.</title>
        <authorList>
            <person name="Saw J.H."/>
            <person name="Schatz M."/>
            <person name="Brown M.V."/>
            <person name="Kunkel D.D."/>
            <person name="Foster J.S."/>
            <person name="Shick H."/>
            <person name="Christensen S."/>
            <person name="Hou S."/>
            <person name="Wan X."/>
            <person name="Donachie S.P."/>
        </authorList>
    </citation>
    <scope>NUCLEOTIDE SEQUENCE [LARGE SCALE GENOMIC DNA]</scope>
    <source>
        <strain evidence="14">JS</strain>
    </source>
</reference>
<dbReference type="PANTHER" id="PTHR30478:SF0">
    <property type="entry name" value="BETA SLIDING CLAMP"/>
    <property type="match status" value="1"/>
</dbReference>
<evidence type="ECO:0000259" key="12">
    <source>
        <dbReference type="Pfam" id="PF02768"/>
    </source>
</evidence>
<evidence type="ECO:0000259" key="11">
    <source>
        <dbReference type="Pfam" id="PF02767"/>
    </source>
</evidence>
<keyword evidence="6 9" id="KW-0235">DNA replication</keyword>
<keyword evidence="5 9" id="KW-0548">Nucleotidyltransferase</keyword>
<sequence length="374" mass="41424">MFTITTTTAVFARQLATVARIVPSRTNDPILTNVLCRADRSPFPQVTLIGFDLELGIETRFEAGVSAAGTTTLPARLLADILTQLPNEPLTIEVSDTHGIDIRCPSGHYQLQGASAEEFPSLPRIDSTPLVLPLPVLQSGFGLTVFSASTEKTKQILNSVCLRGLPDGLEFVAIDGHRLAYRYIELQTPVTDITLVLPRRSVRELQKLLVKQNADSVRLLFDEKHMSFQFPKQILTTRLLSGRYPEYPRLLPQSFKITVEADRRTLCSALERIAVIASQKHHICKFELSSSGALTLSVNALDKGQARQTVFVDYAGPEFTIAFNCKYVLEGLKTFDSRKVVLNFNGPDNPAVFSPSGDELHHRYLVMSVSLRNA</sequence>
<comment type="similarity">
    <text evidence="2 9">Belongs to the beta sliding clamp family.</text>
</comment>
<dbReference type="PANTHER" id="PTHR30478">
    <property type="entry name" value="DNA POLYMERASE III SUBUNIT BETA"/>
    <property type="match status" value="1"/>
</dbReference>
<feature type="domain" description="DNA polymerase III beta sliding clamp central" evidence="11">
    <location>
        <begin position="142"/>
        <end position="246"/>
    </location>
</feature>
<name>U5QGJ0_GLOK1</name>
<dbReference type="STRING" id="1183438.GKIL_1742"/>
<dbReference type="AlphaFoldDB" id="U5QGJ0"/>
<dbReference type="NCBIfam" id="TIGR00663">
    <property type="entry name" value="dnan"/>
    <property type="match status" value="1"/>
</dbReference>
<dbReference type="EMBL" id="CP003587">
    <property type="protein sequence ID" value="AGY57988.1"/>
    <property type="molecule type" value="Genomic_DNA"/>
</dbReference>
<dbReference type="Pfam" id="PF00712">
    <property type="entry name" value="DNA_pol3_beta"/>
    <property type="match status" value="1"/>
</dbReference>
<keyword evidence="8" id="KW-0238">DNA-binding</keyword>
<evidence type="ECO:0000313" key="14">
    <source>
        <dbReference type="Proteomes" id="UP000017396"/>
    </source>
</evidence>
<comment type="subunit">
    <text evidence="9">Forms a ring-shaped head-to-tail homodimer around DNA.</text>
</comment>
<dbReference type="CDD" id="cd00140">
    <property type="entry name" value="beta_clamp"/>
    <property type="match status" value="1"/>
</dbReference>
<gene>
    <name evidence="13" type="ORF">GKIL_1742</name>
</gene>
<evidence type="ECO:0000256" key="7">
    <source>
        <dbReference type="ARBA" id="ARBA00022932"/>
    </source>
</evidence>
<dbReference type="InterPro" id="IPR022637">
    <property type="entry name" value="DNA_polIII_beta_cen"/>
</dbReference>
<keyword evidence="3 9" id="KW-0963">Cytoplasm</keyword>
<dbReference type="GO" id="GO:0003887">
    <property type="term" value="F:DNA-directed DNA polymerase activity"/>
    <property type="evidence" value="ECO:0007669"/>
    <property type="project" value="UniProtKB-UniRule"/>
</dbReference>
<evidence type="ECO:0000256" key="2">
    <source>
        <dbReference type="ARBA" id="ARBA00010752"/>
    </source>
</evidence>
<dbReference type="GO" id="GO:0005737">
    <property type="term" value="C:cytoplasm"/>
    <property type="evidence" value="ECO:0007669"/>
    <property type="project" value="UniProtKB-SubCell"/>
</dbReference>
<keyword evidence="14" id="KW-1185">Reference proteome</keyword>
<feature type="domain" description="DNA polymerase III beta sliding clamp N-terminal" evidence="10">
    <location>
        <begin position="4"/>
        <end position="123"/>
    </location>
</feature>
<evidence type="ECO:0000256" key="6">
    <source>
        <dbReference type="ARBA" id="ARBA00022705"/>
    </source>
</evidence>
<dbReference type="GO" id="GO:0003677">
    <property type="term" value="F:DNA binding"/>
    <property type="evidence" value="ECO:0007669"/>
    <property type="project" value="UniProtKB-UniRule"/>
</dbReference>
<proteinExistence type="inferred from homology"/>
<organism evidence="13 14">
    <name type="scientific">Gloeobacter kilaueensis (strain ATCC BAA-2537 / CCAP 1431/1 / ULC 316 / JS1)</name>
    <dbReference type="NCBI Taxonomy" id="1183438"/>
    <lineage>
        <taxon>Bacteria</taxon>
        <taxon>Bacillati</taxon>
        <taxon>Cyanobacteriota</taxon>
        <taxon>Cyanophyceae</taxon>
        <taxon>Gloeobacterales</taxon>
        <taxon>Gloeobacteraceae</taxon>
        <taxon>Gloeobacter</taxon>
    </lineage>
</organism>
<evidence type="ECO:0000313" key="13">
    <source>
        <dbReference type="EMBL" id="AGY57988.1"/>
    </source>
</evidence>
<evidence type="ECO:0000256" key="5">
    <source>
        <dbReference type="ARBA" id="ARBA00022695"/>
    </source>
</evidence>
<dbReference type="OrthoDB" id="8421503at2"/>
<comment type="subcellular location">
    <subcellularLocation>
        <location evidence="1 9">Cytoplasm</location>
    </subcellularLocation>
</comment>
<dbReference type="InterPro" id="IPR022635">
    <property type="entry name" value="DNA_polIII_beta_C"/>
</dbReference>
<dbReference type="InterPro" id="IPR001001">
    <property type="entry name" value="DNA_polIII_beta"/>
</dbReference>
<dbReference type="Pfam" id="PF02767">
    <property type="entry name" value="DNA_pol3_beta_2"/>
    <property type="match status" value="1"/>
</dbReference>
<dbReference type="SMART" id="SM00480">
    <property type="entry name" value="POL3Bc"/>
    <property type="match status" value="1"/>
</dbReference>
<dbReference type="HOGENOM" id="CLU_038149_2_0_3"/>
<dbReference type="PIRSF" id="PIRSF000804">
    <property type="entry name" value="DNA_pol_III_b"/>
    <property type="match status" value="1"/>
</dbReference>
<keyword evidence="4 9" id="KW-0808">Transferase</keyword>
<dbReference type="SUPFAM" id="SSF55979">
    <property type="entry name" value="DNA clamp"/>
    <property type="match status" value="3"/>
</dbReference>
<dbReference type="eggNOG" id="COG0592">
    <property type="taxonomic scope" value="Bacteria"/>
</dbReference>
<evidence type="ECO:0000256" key="1">
    <source>
        <dbReference type="ARBA" id="ARBA00004496"/>
    </source>
</evidence>
<dbReference type="GO" id="GO:0006271">
    <property type="term" value="P:DNA strand elongation involved in DNA replication"/>
    <property type="evidence" value="ECO:0007669"/>
    <property type="project" value="TreeGrafter"/>
</dbReference>
<evidence type="ECO:0000256" key="4">
    <source>
        <dbReference type="ARBA" id="ARBA00022679"/>
    </source>
</evidence>
<evidence type="ECO:0000256" key="8">
    <source>
        <dbReference type="ARBA" id="ARBA00023125"/>
    </source>
</evidence>
<dbReference type="GO" id="GO:0009360">
    <property type="term" value="C:DNA polymerase III complex"/>
    <property type="evidence" value="ECO:0007669"/>
    <property type="project" value="InterPro"/>
</dbReference>
<dbReference type="GO" id="GO:0008408">
    <property type="term" value="F:3'-5' exonuclease activity"/>
    <property type="evidence" value="ECO:0007669"/>
    <property type="project" value="InterPro"/>
</dbReference>
<evidence type="ECO:0000256" key="9">
    <source>
        <dbReference type="PIRNR" id="PIRNR000804"/>
    </source>
</evidence>
<dbReference type="KEGG" id="glj:GKIL_1742"/>
<dbReference type="Gene3D" id="3.70.10.10">
    <property type="match status" value="1"/>
</dbReference>